<dbReference type="Proteomes" id="UP000468638">
    <property type="component" value="Unassembled WGS sequence"/>
</dbReference>
<organism evidence="9 10">
    <name type="scientific">Pontibacillus yanchengensis</name>
    <dbReference type="NCBI Taxonomy" id="462910"/>
    <lineage>
        <taxon>Bacteria</taxon>
        <taxon>Bacillati</taxon>
        <taxon>Bacillota</taxon>
        <taxon>Bacilli</taxon>
        <taxon>Bacillales</taxon>
        <taxon>Bacillaceae</taxon>
        <taxon>Pontibacillus</taxon>
    </lineage>
</organism>
<feature type="compositionally biased region" description="Basic and acidic residues" evidence="6">
    <location>
        <begin position="402"/>
        <end position="426"/>
    </location>
</feature>
<dbReference type="AlphaFoldDB" id="A0A6I5A2Z3"/>
<evidence type="ECO:0000256" key="4">
    <source>
        <dbReference type="ARBA" id="ARBA00022989"/>
    </source>
</evidence>
<evidence type="ECO:0000256" key="5">
    <source>
        <dbReference type="ARBA" id="ARBA00023136"/>
    </source>
</evidence>
<dbReference type="InterPro" id="IPR055431">
    <property type="entry name" value="RsgI_M"/>
</dbReference>
<feature type="compositionally biased region" description="Low complexity" evidence="6">
    <location>
        <begin position="224"/>
        <end position="234"/>
    </location>
</feature>
<evidence type="ECO:0000256" key="2">
    <source>
        <dbReference type="ARBA" id="ARBA00022475"/>
    </source>
</evidence>
<dbReference type="Pfam" id="PF23750">
    <property type="entry name" value="RsgI_M"/>
    <property type="match status" value="1"/>
</dbReference>
<sequence length="452" mass="51463">MRKGIIMEQHRRYSVVMGRDGTFHKAKPLTGNIPGDEVQFEPLPEKNKLFGFFPRNLKLNVRFIAMVTALLIAILPLYSWYDSNQAYAYVNIDMNPSLELKVNHKMKVIDMTALNDDAGSFLETLSDWKNKAVEKVTVTIIQKGQEAGLMNQKNQVMIGVSYDGNSSQGKGITNSIDEYLQTNPQAVTIATFEVPKEIRKQAQEEKKSMNELYAQSVMQPTEGTTNTVSTSSNVNKKEQEIIQSFYNGSKDPNGQNKQNSTQEQSDSGSKQNPTPENPESKEDTQGENEQPETSEVDTNTSAKENKQHNAKKNKAVSYSAEQLLDKLPPGIAKKIDIQDDNILNALPPGIAKKVKESGNIDEFRSLLRKRMEEEADFLQTKQKNNQPNKKKEMKQQNNSKRSQKELKIKQEKDKKWNDNRGKDKPNNNKRKNKDRNKNMQKQHKNSNKKNKQ</sequence>
<evidence type="ECO:0000259" key="8">
    <source>
        <dbReference type="PROSITE" id="PS51849"/>
    </source>
</evidence>
<comment type="caution">
    <text evidence="9">The sequence shown here is derived from an EMBL/GenBank/DDBJ whole genome shotgun (WGS) entry which is preliminary data.</text>
</comment>
<proteinExistence type="predicted"/>
<feature type="compositionally biased region" description="Polar residues" evidence="6">
    <location>
        <begin position="246"/>
        <end position="274"/>
    </location>
</feature>
<gene>
    <name evidence="9" type="ORF">GLW05_02615</name>
</gene>
<reference evidence="9 10" key="1">
    <citation type="submission" date="2019-11" db="EMBL/GenBank/DDBJ databases">
        <title>Genome sequences of 17 halophilic strains isolated from different environments.</title>
        <authorList>
            <person name="Furrow R.E."/>
        </authorList>
    </citation>
    <scope>NUCLEOTIDE SEQUENCE [LARGE SCALE GENOMIC DNA]</scope>
    <source>
        <strain evidence="9 10">22514_16_FS</strain>
    </source>
</reference>
<evidence type="ECO:0000256" key="7">
    <source>
        <dbReference type="SAM" id="Phobius"/>
    </source>
</evidence>
<evidence type="ECO:0000313" key="10">
    <source>
        <dbReference type="Proteomes" id="UP000468638"/>
    </source>
</evidence>
<protein>
    <recommendedName>
        <fullName evidence="8">RsgI N-terminal anti-sigma domain-containing protein</fullName>
    </recommendedName>
</protein>
<dbReference type="Pfam" id="PF12791">
    <property type="entry name" value="RsgI_N"/>
    <property type="match status" value="1"/>
</dbReference>
<keyword evidence="4 7" id="KW-1133">Transmembrane helix</keyword>
<feature type="transmembrane region" description="Helical" evidence="7">
    <location>
        <begin position="63"/>
        <end position="81"/>
    </location>
</feature>
<keyword evidence="2" id="KW-1003">Cell membrane</keyword>
<feature type="domain" description="RsgI N-terminal anti-sigma" evidence="8">
    <location>
        <begin position="2"/>
        <end position="49"/>
    </location>
</feature>
<name>A0A6I5A2Z3_9BACI</name>
<accession>A0A6I5A2Z3</accession>
<feature type="compositionally biased region" description="Basic residues" evidence="6">
    <location>
        <begin position="427"/>
        <end position="452"/>
    </location>
</feature>
<dbReference type="RefSeq" id="WP_160847781.1">
    <property type="nucleotide sequence ID" value="NZ_WMEQ01000001.1"/>
</dbReference>
<keyword evidence="5 7" id="KW-0472">Membrane</keyword>
<comment type="subcellular location">
    <subcellularLocation>
        <location evidence="1">Cell membrane</location>
        <topology evidence="1">Single-pass membrane protein</topology>
    </subcellularLocation>
</comment>
<feature type="compositionally biased region" description="Acidic residues" evidence="6">
    <location>
        <begin position="285"/>
        <end position="295"/>
    </location>
</feature>
<dbReference type="OrthoDB" id="9800626at2"/>
<feature type="region of interest" description="Disordered" evidence="6">
    <location>
        <begin position="217"/>
        <end position="236"/>
    </location>
</feature>
<evidence type="ECO:0000256" key="6">
    <source>
        <dbReference type="SAM" id="MobiDB-lite"/>
    </source>
</evidence>
<dbReference type="InterPro" id="IPR024449">
    <property type="entry name" value="Anti-sigma_RsgI_N"/>
</dbReference>
<feature type="region of interest" description="Disordered" evidence="6">
    <location>
        <begin position="246"/>
        <end position="318"/>
    </location>
</feature>
<evidence type="ECO:0000313" key="9">
    <source>
        <dbReference type="EMBL" id="MYL32499.1"/>
    </source>
</evidence>
<dbReference type="PROSITE" id="PS51849">
    <property type="entry name" value="RSGI_N"/>
    <property type="match status" value="1"/>
</dbReference>
<evidence type="ECO:0000256" key="3">
    <source>
        <dbReference type="ARBA" id="ARBA00022692"/>
    </source>
</evidence>
<dbReference type="EMBL" id="WMEQ01000001">
    <property type="protein sequence ID" value="MYL32499.1"/>
    <property type="molecule type" value="Genomic_DNA"/>
</dbReference>
<feature type="region of interest" description="Disordered" evidence="6">
    <location>
        <begin position="374"/>
        <end position="452"/>
    </location>
</feature>
<evidence type="ECO:0000256" key="1">
    <source>
        <dbReference type="ARBA" id="ARBA00004162"/>
    </source>
</evidence>
<dbReference type="GO" id="GO:0005886">
    <property type="term" value="C:plasma membrane"/>
    <property type="evidence" value="ECO:0007669"/>
    <property type="project" value="UniProtKB-SubCell"/>
</dbReference>
<keyword evidence="3 7" id="KW-0812">Transmembrane</keyword>